<proteinExistence type="predicted"/>
<keyword evidence="1" id="KW-1133">Transmembrane helix</keyword>
<evidence type="ECO:0000313" key="2">
    <source>
        <dbReference type="EMBL" id="KKN35390.1"/>
    </source>
</evidence>
<evidence type="ECO:0000256" key="1">
    <source>
        <dbReference type="SAM" id="Phobius"/>
    </source>
</evidence>
<feature type="transmembrane region" description="Helical" evidence="1">
    <location>
        <begin position="6"/>
        <end position="27"/>
    </location>
</feature>
<accession>A0A0F9PUU6</accession>
<keyword evidence="1" id="KW-0472">Membrane</keyword>
<comment type="caution">
    <text evidence="2">The sequence shown here is derived from an EMBL/GenBank/DDBJ whole genome shotgun (WGS) entry which is preliminary data.</text>
</comment>
<keyword evidence="1" id="KW-0812">Transmembrane</keyword>
<organism evidence="2">
    <name type="scientific">marine sediment metagenome</name>
    <dbReference type="NCBI Taxonomy" id="412755"/>
    <lineage>
        <taxon>unclassified sequences</taxon>
        <taxon>metagenomes</taxon>
        <taxon>ecological metagenomes</taxon>
    </lineage>
</organism>
<reference evidence="2" key="1">
    <citation type="journal article" date="2015" name="Nature">
        <title>Complex archaea that bridge the gap between prokaryotes and eukaryotes.</title>
        <authorList>
            <person name="Spang A."/>
            <person name="Saw J.H."/>
            <person name="Jorgensen S.L."/>
            <person name="Zaremba-Niedzwiedzka K."/>
            <person name="Martijn J."/>
            <person name="Lind A.E."/>
            <person name="van Eijk R."/>
            <person name="Schleper C."/>
            <person name="Guy L."/>
            <person name="Ettema T.J."/>
        </authorList>
    </citation>
    <scope>NUCLEOTIDE SEQUENCE</scope>
</reference>
<sequence>MNKKYIIILLILIIILLAGILVFTFGVSKYQEKVYDECITDITNIIVGSIQTRGYVDILVNNQTIILVPWKQ</sequence>
<gene>
    <name evidence="2" type="ORF">LCGC14_0784170</name>
</gene>
<protein>
    <submittedName>
        <fullName evidence="2">Uncharacterized protein</fullName>
    </submittedName>
</protein>
<name>A0A0F9PUU6_9ZZZZ</name>
<dbReference type="AlphaFoldDB" id="A0A0F9PUU6"/>
<dbReference type="EMBL" id="LAZR01002041">
    <property type="protein sequence ID" value="KKN35390.1"/>
    <property type="molecule type" value="Genomic_DNA"/>
</dbReference>